<dbReference type="GO" id="GO:0005524">
    <property type="term" value="F:ATP binding"/>
    <property type="evidence" value="ECO:0007669"/>
    <property type="project" value="InterPro"/>
</dbReference>
<dbReference type="Proteomes" id="UP000428333">
    <property type="component" value="Linkage Group LG06"/>
</dbReference>
<dbReference type="AlphaFoldDB" id="A0A6A4LGI2"/>
<feature type="compositionally biased region" description="Gly residues" evidence="6">
    <location>
        <begin position="213"/>
        <end position="223"/>
    </location>
</feature>
<dbReference type="OrthoDB" id="245989at2759"/>
<dbReference type="InterPro" id="IPR050352">
    <property type="entry name" value="ABCG_transporters"/>
</dbReference>
<proteinExistence type="predicted"/>
<evidence type="ECO:0000256" key="1">
    <source>
        <dbReference type="ARBA" id="ARBA00004141"/>
    </source>
</evidence>
<feature type="non-terminal residue" evidence="8">
    <location>
        <position position="1"/>
    </location>
</feature>
<dbReference type="Gene3D" id="3.40.50.300">
    <property type="entry name" value="P-loop containing nucleotide triphosphate hydrolases"/>
    <property type="match status" value="1"/>
</dbReference>
<evidence type="ECO:0000256" key="2">
    <source>
        <dbReference type="ARBA" id="ARBA00022448"/>
    </source>
</evidence>
<reference evidence="8 9" key="1">
    <citation type="journal article" date="2019" name="Genome Biol. Evol.">
        <title>The Rhododendron genome and chromosomal organization provide insight into shared whole-genome duplications across the heath family (Ericaceae).</title>
        <authorList>
            <person name="Soza V.L."/>
            <person name="Lindsley D."/>
            <person name="Waalkes A."/>
            <person name="Ramage E."/>
            <person name="Patwardhan R.P."/>
            <person name="Burton J.N."/>
            <person name="Adey A."/>
            <person name="Kumar A."/>
            <person name="Qiu R."/>
            <person name="Shendure J."/>
            <person name="Hall B."/>
        </authorList>
    </citation>
    <scope>NUCLEOTIDE SEQUENCE [LARGE SCALE GENOMIC DNA]</scope>
    <source>
        <strain evidence="8">RSF 1966-606</strain>
    </source>
</reference>
<feature type="domain" description="ABC transporter" evidence="7">
    <location>
        <begin position="78"/>
        <end position="172"/>
    </location>
</feature>
<dbReference type="GO" id="GO:0016887">
    <property type="term" value="F:ATP hydrolysis activity"/>
    <property type="evidence" value="ECO:0007669"/>
    <property type="project" value="InterPro"/>
</dbReference>
<evidence type="ECO:0000259" key="7">
    <source>
        <dbReference type="Pfam" id="PF00005"/>
    </source>
</evidence>
<keyword evidence="3" id="KW-0812">Transmembrane</keyword>
<dbReference type="Pfam" id="PF00005">
    <property type="entry name" value="ABC_tran"/>
    <property type="match status" value="1"/>
</dbReference>
<dbReference type="PANTHER" id="PTHR48041">
    <property type="entry name" value="ABC TRANSPORTER G FAMILY MEMBER 28"/>
    <property type="match status" value="1"/>
</dbReference>
<dbReference type="SUPFAM" id="SSF52540">
    <property type="entry name" value="P-loop containing nucleoside triphosphate hydrolases"/>
    <property type="match status" value="1"/>
</dbReference>
<dbReference type="GO" id="GO:0042626">
    <property type="term" value="F:ATPase-coupled transmembrane transporter activity"/>
    <property type="evidence" value="ECO:0007669"/>
    <property type="project" value="TreeGrafter"/>
</dbReference>
<feature type="region of interest" description="Disordered" evidence="6">
    <location>
        <begin position="171"/>
        <end position="251"/>
    </location>
</feature>
<dbReference type="GO" id="GO:0005886">
    <property type="term" value="C:plasma membrane"/>
    <property type="evidence" value="ECO:0007669"/>
    <property type="project" value="TreeGrafter"/>
</dbReference>
<comment type="caution">
    <text evidence="8">The sequence shown here is derived from an EMBL/GenBank/DDBJ whole genome shotgun (WGS) entry which is preliminary data.</text>
</comment>
<evidence type="ECO:0000313" key="9">
    <source>
        <dbReference type="Proteomes" id="UP000428333"/>
    </source>
</evidence>
<comment type="subcellular location">
    <subcellularLocation>
        <location evidence="1">Membrane</location>
        <topology evidence="1">Multi-pass membrane protein</topology>
    </subcellularLocation>
</comment>
<sequence length="268" mass="28124">MPSSCVEVEAPNADQSPRDPHDLQSVLASCFPITLKFMDVCYKVKLDDNKSRTNNITRMLTTWPTASTSTITERTILSGITGMVSPGEILAVLGPSGSGKSTLLNALAGRLQGHCFTGTILANGKKPTKPVQKRTGFVSQDDVLYPHLTVRETLVFCSLLRLPKALSTKEKTSVVESLRARDIGRGEEAGEHSARDADEPEPADTGRADVGSGRDGGVPAGGDAGEDGGGGEEDGGDVGAPAVEPGVPGVRLGAGVVGREVYLLWERE</sequence>
<evidence type="ECO:0000256" key="4">
    <source>
        <dbReference type="ARBA" id="ARBA00022989"/>
    </source>
</evidence>
<feature type="compositionally biased region" description="Acidic residues" evidence="6">
    <location>
        <begin position="224"/>
        <end position="236"/>
    </location>
</feature>
<protein>
    <recommendedName>
        <fullName evidence="7">ABC transporter domain-containing protein</fullName>
    </recommendedName>
</protein>
<evidence type="ECO:0000256" key="6">
    <source>
        <dbReference type="SAM" id="MobiDB-lite"/>
    </source>
</evidence>
<name>A0A6A4LGI2_9ERIC</name>
<keyword evidence="5" id="KW-0472">Membrane</keyword>
<dbReference type="InterPro" id="IPR027417">
    <property type="entry name" value="P-loop_NTPase"/>
</dbReference>
<dbReference type="PANTHER" id="PTHR48041:SF56">
    <property type="entry name" value="ABC TRANSPORTER G FAMILY MEMBER 25"/>
    <property type="match status" value="1"/>
</dbReference>
<feature type="compositionally biased region" description="Basic and acidic residues" evidence="6">
    <location>
        <begin position="171"/>
        <end position="197"/>
    </location>
</feature>
<dbReference type="EMBL" id="QEFC01001496">
    <property type="protein sequence ID" value="KAE9457480.1"/>
    <property type="molecule type" value="Genomic_DNA"/>
</dbReference>
<evidence type="ECO:0000313" key="8">
    <source>
        <dbReference type="EMBL" id="KAE9457480.1"/>
    </source>
</evidence>
<accession>A0A6A4LGI2</accession>
<keyword evidence="2" id="KW-0813">Transport</keyword>
<feature type="region of interest" description="Disordered" evidence="6">
    <location>
        <begin position="1"/>
        <end position="21"/>
    </location>
</feature>
<keyword evidence="9" id="KW-1185">Reference proteome</keyword>
<evidence type="ECO:0000256" key="3">
    <source>
        <dbReference type="ARBA" id="ARBA00022692"/>
    </source>
</evidence>
<organism evidence="8 9">
    <name type="scientific">Rhododendron williamsianum</name>
    <dbReference type="NCBI Taxonomy" id="262921"/>
    <lineage>
        <taxon>Eukaryota</taxon>
        <taxon>Viridiplantae</taxon>
        <taxon>Streptophyta</taxon>
        <taxon>Embryophyta</taxon>
        <taxon>Tracheophyta</taxon>
        <taxon>Spermatophyta</taxon>
        <taxon>Magnoliopsida</taxon>
        <taxon>eudicotyledons</taxon>
        <taxon>Gunneridae</taxon>
        <taxon>Pentapetalae</taxon>
        <taxon>asterids</taxon>
        <taxon>Ericales</taxon>
        <taxon>Ericaceae</taxon>
        <taxon>Ericoideae</taxon>
        <taxon>Rhodoreae</taxon>
        <taxon>Rhododendron</taxon>
    </lineage>
</organism>
<gene>
    <name evidence="8" type="ORF">C3L33_10622</name>
</gene>
<evidence type="ECO:0000256" key="5">
    <source>
        <dbReference type="ARBA" id="ARBA00023136"/>
    </source>
</evidence>
<dbReference type="InterPro" id="IPR003439">
    <property type="entry name" value="ABC_transporter-like_ATP-bd"/>
</dbReference>
<keyword evidence="4" id="KW-1133">Transmembrane helix</keyword>